<evidence type="ECO:0000313" key="12">
    <source>
        <dbReference type="Proteomes" id="UP000186894"/>
    </source>
</evidence>
<feature type="region of interest" description="Disordered" evidence="9">
    <location>
        <begin position="1"/>
        <end position="20"/>
    </location>
</feature>
<name>A0A1Q8ZVN1_9HYPH</name>
<evidence type="ECO:0000256" key="2">
    <source>
        <dbReference type="ARBA" id="ARBA00010712"/>
    </source>
</evidence>
<organism evidence="11 12">
    <name type="scientific">Rhizobium oryziradicis</name>
    <dbReference type="NCBI Taxonomy" id="1867956"/>
    <lineage>
        <taxon>Bacteria</taxon>
        <taxon>Pseudomonadati</taxon>
        <taxon>Pseudomonadota</taxon>
        <taxon>Alphaproteobacteria</taxon>
        <taxon>Hyphomicrobiales</taxon>
        <taxon>Rhizobiaceae</taxon>
        <taxon>Rhizobium/Agrobacterium group</taxon>
        <taxon>Rhizobium</taxon>
    </lineage>
</organism>
<comment type="similarity">
    <text evidence="2 8">Belongs to the acetyltransferase family. EctA subfamily.</text>
</comment>
<feature type="domain" description="N-acetyltransferase" evidence="10">
    <location>
        <begin position="16"/>
        <end position="177"/>
    </location>
</feature>
<evidence type="ECO:0000256" key="3">
    <source>
        <dbReference type="ARBA" id="ARBA00012355"/>
    </source>
</evidence>
<dbReference type="InterPro" id="IPR000182">
    <property type="entry name" value="GNAT_dom"/>
</dbReference>
<dbReference type="CDD" id="cd04301">
    <property type="entry name" value="NAT_SF"/>
    <property type="match status" value="1"/>
</dbReference>
<dbReference type="GO" id="GO:0019491">
    <property type="term" value="P:ectoine biosynthetic process"/>
    <property type="evidence" value="ECO:0007669"/>
    <property type="project" value="UniProtKB-UniPathway"/>
</dbReference>
<dbReference type="PROSITE" id="PS51186">
    <property type="entry name" value="GNAT"/>
    <property type="match status" value="1"/>
</dbReference>
<dbReference type="Proteomes" id="UP000186894">
    <property type="component" value="Unassembled WGS sequence"/>
</dbReference>
<evidence type="ECO:0000313" key="11">
    <source>
        <dbReference type="EMBL" id="OLP45958.1"/>
    </source>
</evidence>
<evidence type="ECO:0000256" key="1">
    <source>
        <dbReference type="ARBA" id="ARBA00004978"/>
    </source>
</evidence>
<evidence type="ECO:0000256" key="7">
    <source>
        <dbReference type="ARBA" id="ARBA00048924"/>
    </source>
</evidence>
<proteinExistence type="inferred from homology"/>
<evidence type="ECO:0000256" key="5">
    <source>
        <dbReference type="ARBA" id="ARBA00022679"/>
    </source>
</evidence>
<dbReference type="EC" id="2.3.1.178" evidence="3 8"/>
<dbReference type="Pfam" id="PF00583">
    <property type="entry name" value="Acetyltransf_1"/>
    <property type="match status" value="1"/>
</dbReference>
<comment type="function">
    <text evidence="8">Catalyzes the acetylation of L-2,4-diaminobutyrate (DABA) to gamma-N-acetyl-alpha,gamma-diaminobutyric acid (ADABA) with acetyl coenzyme A.</text>
</comment>
<protein>
    <recommendedName>
        <fullName evidence="4 8">L-2,4-diaminobutyric acid acetyltransferase</fullName>
        <shortName evidence="8">DABA acetyltransferase</shortName>
        <ecNumber evidence="3 8">2.3.1.178</ecNumber>
    </recommendedName>
</protein>
<reference evidence="11 12" key="1">
    <citation type="submission" date="2016-09" db="EMBL/GenBank/DDBJ databases">
        <title>Rhizobium oryziradicis sp. nov., isolated from the root of rice.</title>
        <authorList>
            <person name="Zhao J."/>
            <person name="Zhang X."/>
        </authorList>
    </citation>
    <scope>NUCLEOTIDE SEQUENCE [LARGE SCALE GENOMIC DNA]</scope>
    <source>
        <strain evidence="11 12">N19</strain>
    </source>
</reference>
<feature type="compositionally biased region" description="Polar residues" evidence="9">
    <location>
        <begin position="1"/>
        <end position="15"/>
    </location>
</feature>
<dbReference type="UniPathway" id="UPA00067">
    <property type="reaction ID" value="UER00122"/>
</dbReference>
<keyword evidence="5 8" id="KW-0808">Transferase</keyword>
<comment type="caution">
    <text evidence="11">The sequence shown here is derived from an EMBL/GenBank/DDBJ whole genome shotgun (WGS) entry which is preliminary data.</text>
</comment>
<dbReference type="InterPro" id="IPR016181">
    <property type="entry name" value="Acyl_CoA_acyltransferase"/>
</dbReference>
<dbReference type="Gene3D" id="3.40.630.30">
    <property type="match status" value="1"/>
</dbReference>
<gene>
    <name evidence="8" type="primary">ectA</name>
    <name evidence="11" type="ORF">BJF95_14655</name>
</gene>
<comment type="pathway">
    <text evidence="1 8">Amine and polyamine biosynthesis; ectoine biosynthesis; L-ectoine from L-aspartate 4-semialdehyde: step 2/3.</text>
</comment>
<evidence type="ECO:0000259" key="10">
    <source>
        <dbReference type="PROSITE" id="PS51186"/>
    </source>
</evidence>
<dbReference type="GO" id="GO:0033816">
    <property type="term" value="F:diaminobutyrate acetyltransferase activity"/>
    <property type="evidence" value="ECO:0007669"/>
    <property type="project" value="UniProtKB-EC"/>
</dbReference>
<dbReference type="SUPFAM" id="SSF55729">
    <property type="entry name" value="Acyl-CoA N-acyltransferases (Nat)"/>
    <property type="match status" value="1"/>
</dbReference>
<evidence type="ECO:0000256" key="4">
    <source>
        <dbReference type="ARBA" id="ARBA00017935"/>
    </source>
</evidence>
<keyword evidence="12" id="KW-1185">Reference proteome</keyword>
<dbReference type="EMBL" id="MKIM01000023">
    <property type="protein sequence ID" value="OLP45958.1"/>
    <property type="molecule type" value="Genomic_DNA"/>
</dbReference>
<keyword evidence="6 8" id="KW-0012">Acyltransferase</keyword>
<accession>A0A1Q8ZVN1</accession>
<dbReference type="RefSeq" id="WP_075638425.1">
    <property type="nucleotide sequence ID" value="NZ_MKIM01000023.1"/>
</dbReference>
<dbReference type="NCBIfam" id="TIGR02406">
    <property type="entry name" value="ectoine_EctA"/>
    <property type="match status" value="1"/>
</dbReference>
<evidence type="ECO:0000256" key="9">
    <source>
        <dbReference type="SAM" id="MobiDB-lite"/>
    </source>
</evidence>
<comment type="catalytic activity">
    <reaction evidence="7 8">
        <text>L-2,4-diaminobutanoate + acetyl-CoA = (2S)-4-acetamido-2-aminobutanoate + CoA + H(+)</text>
        <dbReference type="Rhea" id="RHEA:16901"/>
        <dbReference type="ChEBI" id="CHEBI:15378"/>
        <dbReference type="ChEBI" id="CHEBI:57287"/>
        <dbReference type="ChEBI" id="CHEBI:57288"/>
        <dbReference type="ChEBI" id="CHEBI:58761"/>
        <dbReference type="ChEBI" id="CHEBI:58929"/>
        <dbReference type="EC" id="2.3.1.178"/>
    </reaction>
</comment>
<dbReference type="STRING" id="1867956.BJF95_14655"/>
<sequence>MQATEGRSTDSSKSPISIRAPESADGADVWQLVGDIAALDNNSLYCNLLQCSHFAPTCAIAHLDGEVVGWMSGYIPPQQPDALFVWQVCVSPKARNRGLAQGLIEDVLSRGDCAAVRHVRCTITKDNAASWKLFESVARQLKASITSHEHFSSTEHFRGLHDTEFEVVIGPFEQPNTHFSKAA</sequence>
<evidence type="ECO:0000256" key="6">
    <source>
        <dbReference type="ARBA" id="ARBA00023315"/>
    </source>
</evidence>
<dbReference type="AlphaFoldDB" id="A0A1Q8ZVN1"/>
<dbReference type="InterPro" id="IPR012772">
    <property type="entry name" value="Ectoine_EctA"/>
</dbReference>
<dbReference type="OrthoDB" id="2436196at2"/>
<evidence type="ECO:0000256" key="8">
    <source>
        <dbReference type="RuleBase" id="RU365045"/>
    </source>
</evidence>